<accession>A0A2N9L5W4</accession>
<evidence type="ECO:0000313" key="2">
    <source>
        <dbReference type="Proteomes" id="UP000239735"/>
    </source>
</evidence>
<proteinExistence type="predicted"/>
<evidence type="ECO:0000313" key="1">
    <source>
        <dbReference type="EMBL" id="SPE18513.1"/>
    </source>
</evidence>
<sequence>MAWQRLAPEHKIRATVKVIGGPVYRAHQIERLHYGPKPA</sequence>
<gene>
    <name evidence="1" type="ORF">SBA5_1560003</name>
</gene>
<reference evidence="2" key="1">
    <citation type="submission" date="2018-02" db="EMBL/GenBank/DDBJ databases">
        <authorList>
            <person name="Hausmann B."/>
        </authorList>
    </citation>
    <scope>NUCLEOTIDE SEQUENCE [LARGE SCALE GENOMIC DNA]</scope>
    <source>
        <strain evidence="2">Peat soil MAG SbA5</strain>
    </source>
</reference>
<protein>
    <submittedName>
        <fullName evidence="1">Uncharacterized protein</fullName>
    </submittedName>
</protein>
<dbReference type="EMBL" id="OKRB01000064">
    <property type="protein sequence ID" value="SPE18513.1"/>
    <property type="molecule type" value="Genomic_DNA"/>
</dbReference>
<dbReference type="Proteomes" id="UP000239735">
    <property type="component" value="Unassembled WGS sequence"/>
</dbReference>
<dbReference type="AlphaFoldDB" id="A0A2N9L5W4"/>
<organism evidence="1 2">
    <name type="scientific">Candidatus Sulfuritelmatomonas gaucii</name>
    <dbReference type="NCBI Taxonomy" id="2043161"/>
    <lineage>
        <taxon>Bacteria</taxon>
        <taxon>Pseudomonadati</taxon>
        <taxon>Acidobacteriota</taxon>
        <taxon>Terriglobia</taxon>
        <taxon>Terriglobales</taxon>
        <taxon>Acidobacteriaceae</taxon>
        <taxon>Candidatus Sulfuritelmatomonas</taxon>
    </lineage>
</organism>
<name>A0A2N9L5W4_9BACT</name>